<feature type="domain" description="Integrator complex subunit 7 N-terminal" evidence="9">
    <location>
        <begin position="33"/>
        <end position="224"/>
    </location>
</feature>
<reference evidence="11" key="1">
    <citation type="submission" date="2022-11" db="EMBL/GenBank/DDBJ databases">
        <title>Centuries of genome instability and evolution in soft-shell clam transmissible cancer (bioRxiv).</title>
        <authorList>
            <person name="Hart S.F.M."/>
            <person name="Yonemitsu M.A."/>
            <person name="Giersch R.M."/>
            <person name="Beal B.F."/>
            <person name="Arriagada G."/>
            <person name="Davis B.W."/>
            <person name="Ostrander E.A."/>
            <person name="Goff S.P."/>
            <person name="Metzger M.J."/>
        </authorList>
    </citation>
    <scope>NUCLEOTIDE SEQUENCE</scope>
    <source>
        <strain evidence="11">MELC-2E11</strain>
        <tissue evidence="11">Siphon/mantle</tissue>
    </source>
</reference>
<name>A0ABY7FA25_MYAAR</name>
<dbReference type="Proteomes" id="UP001164746">
    <property type="component" value="Chromosome 11"/>
</dbReference>
<dbReference type="PANTHER" id="PTHR13322">
    <property type="entry name" value="C1ORF73 PROTEIN"/>
    <property type="match status" value="1"/>
</dbReference>
<dbReference type="InterPro" id="IPR054519">
    <property type="entry name" value="INTS7_C"/>
</dbReference>
<dbReference type="InterPro" id="IPR016024">
    <property type="entry name" value="ARM-type_fold"/>
</dbReference>
<keyword evidence="12" id="KW-1185">Reference proteome</keyword>
<evidence type="ECO:0000259" key="10">
    <source>
        <dbReference type="Pfam" id="PF24437"/>
    </source>
</evidence>
<feature type="compositionally biased region" description="Polar residues" evidence="7">
    <location>
        <begin position="8"/>
        <end position="28"/>
    </location>
</feature>
<evidence type="ECO:0000256" key="7">
    <source>
        <dbReference type="SAM" id="MobiDB-lite"/>
    </source>
</evidence>
<evidence type="ECO:0000313" key="11">
    <source>
        <dbReference type="EMBL" id="WAR19025.1"/>
    </source>
</evidence>
<keyword evidence="5" id="KW-0963">Cytoplasm</keyword>
<dbReference type="InterPro" id="IPR011989">
    <property type="entry name" value="ARM-like"/>
</dbReference>
<proteinExistence type="inferred from homology"/>
<evidence type="ECO:0000313" key="12">
    <source>
        <dbReference type="Proteomes" id="UP001164746"/>
    </source>
</evidence>
<evidence type="ECO:0000256" key="2">
    <source>
        <dbReference type="ARBA" id="ARBA00004496"/>
    </source>
</evidence>
<evidence type="ECO:0000256" key="6">
    <source>
        <dbReference type="ARBA" id="ARBA00023242"/>
    </source>
</evidence>
<dbReference type="InterPro" id="IPR056516">
    <property type="entry name" value="INTS7_N"/>
</dbReference>
<dbReference type="SUPFAM" id="SSF48371">
    <property type="entry name" value="ARM repeat"/>
    <property type="match status" value="1"/>
</dbReference>
<sequence>MAAPMSAFQHSSVRPFKQESSPFEQEQDANTALSDLDRGLRSMKVGVQCEAVVRFPKLFEKYPFPILINSAFLRLSDVFRSGNNFIRWCILRVTAESGKHLDKILNVEEFMRRIFAVYHSNDPVARAILQASVQALGNISLIIAERKNIHHSIVVSLDSHDAVEVQAAIFAAQKFSEQSSVFAGNICDRISEMIHSVATPVDLKLSLIPILQYMHHDVAMATKIKLLLDELSSDPRGHVKVVCLQELCTLARKAPHLWNHVHTEKLCHYVLDEDSVPRARLAVTVLALLSRDLTFRLIFNKHDLDSTLMSVCNLSYGSEDPVLASSVVEFYTNIVIAYLATKNTEHWGGTSLVDGVATAIQTQILVHLIDPEHITQLKVCLKCAVQMVKSQPKTADMFVTCITSMLPDVSVHVAAVLCEALAAIGSVNQALLQKSVIPQLLSLLQSSTFEDTQPHQMQAADPWLGYKLARQAMRYGQSGVAHRLLQGLALQVSSEHFHFWLCGLREVCAGERKLQAREDNPITTIQGALSHYHRAIAAIKAAVVPSFSQQFQTEYISLRTSLLESHGQLLRTCNTFRTCPPPAIATAQAQTSGQEITKYEHIVTQLRRCCKEYEKISEGLASLYQQSFDADPATLTNIQHQALLADKMVLGVGEVTGDRFKQLLNTVHTELATLLHTEGTQVISYKHLEFLQQSAARLAMSACCFPRYFFQSLQQTALKLAISPQQTATEPILVQNDTFLTLKVEGVIQHGPRPGLYRGIHAIGITVNSSILTRTLSNSDVKGTESTVNHLEQNVEPHNDYFTVSFLLRFPVLGLHTLNIEAAILDGGGVTWHTGPRVTLQVKSYDDAIQRQQQTRQPQRPGFSKLIQP</sequence>
<dbReference type="InterPro" id="IPR033060">
    <property type="entry name" value="INTS7"/>
</dbReference>
<evidence type="ECO:0000256" key="1">
    <source>
        <dbReference type="ARBA" id="ARBA00004123"/>
    </source>
</evidence>
<evidence type="ECO:0000259" key="8">
    <source>
        <dbReference type="Pfam" id="PF22965"/>
    </source>
</evidence>
<feature type="domain" description="Integrator complex subunit 7 helical bundle" evidence="10">
    <location>
        <begin position="480"/>
        <end position="641"/>
    </location>
</feature>
<comment type="similarity">
    <text evidence="3">Belongs to the Integrator subunit 7 family.</text>
</comment>
<dbReference type="Pfam" id="PF24437">
    <property type="entry name" value="INTS7_HB"/>
    <property type="match status" value="1"/>
</dbReference>
<evidence type="ECO:0000256" key="4">
    <source>
        <dbReference type="ARBA" id="ARBA00015336"/>
    </source>
</evidence>
<dbReference type="PANTHER" id="PTHR13322:SF2">
    <property type="entry name" value="INTEGRATOR COMPLEX SUBUNIT 7"/>
    <property type="match status" value="1"/>
</dbReference>
<dbReference type="EMBL" id="CP111022">
    <property type="protein sequence ID" value="WAR19025.1"/>
    <property type="molecule type" value="Genomic_DNA"/>
</dbReference>
<organism evidence="11 12">
    <name type="scientific">Mya arenaria</name>
    <name type="common">Soft-shell clam</name>
    <dbReference type="NCBI Taxonomy" id="6604"/>
    <lineage>
        <taxon>Eukaryota</taxon>
        <taxon>Metazoa</taxon>
        <taxon>Spiralia</taxon>
        <taxon>Lophotrochozoa</taxon>
        <taxon>Mollusca</taxon>
        <taxon>Bivalvia</taxon>
        <taxon>Autobranchia</taxon>
        <taxon>Heteroconchia</taxon>
        <taxon>Euheterodonta</taxon>
        <taxon>Imparidentia</taxon>
        <taxon>Neoheterodontei</taxon>
        <taxon>Myida</taxon>
        <taxon>Myoidea</taxon>
        <taxon>Myidae</taxon>
        <taxon>Mya</taxon>
    </lineage>
</organism>
<keyword evidence="6" id="KW-0539">Nucleus</keyword>
<dbReference type="InterPro" id="IPR056517">
    <property type="entry name" value="INTS7_HB"/>
</dbReference>
<dbReference type="Pfam" id="PF22965">
    <property type="entry name" value="INTS7_C"/>
    <property type="match status" value="1"/>
</dbReference>
<evidence type="ECO:0000256" key="3">
    <source>
        <dbReference type="ARBA" id="ARBA00008565"/>
    </source>
</evidence>
<feature type="region of interest" description="Disordered" evidence="7">
    <location>
        <begin position="1"/>
        <end position="28"/>
    </location>
</feature>
<protein>
    <recommendedName>
        <fullName evidence="4">Integrator complex subunit 7</fullName>
    </recommendedName>
</protein>
<evidence type="ECO:0000259" key="9">
    <source>
        <dbReference type="Pfam" id="PF24436"/>
    </source>
</evidence>
<dbReference type="Pfam" id="PF24436">
    <property type="entry name" value="INTS7_N"/>
    <property type="match status" value="1"/>
</dbReference>
<comment type="subcellular location">
    <subcellularLocation>
        <location evidence="2">Cytoplasm</location>
    </subcellularLocation>
    <subcellularLocation>
        <location evidence="1">Nucleus</location>
    </subcellularLocation>
</comment>
<evidence type="ECO:0000256" key="5">
    <source>
        <dbReference type="ARBA" id="ARBA00022490"/>
    </source>
</evidence>
<accession>A0ABY7FA25</accession>
<gene>
    <name evidence="11" type="ORF">MAR_000863</name>
</gene>
<dbReference type="Gene3D" id="1.25.10.10">
    <property type="entry name" value="Leucine-rich Repeat Variant"/>
    <property type="match status" value="1"/>
</dbReference>
<feature type="domain" description="Integrator complex subunit 7 C-terminal" evidence="8">
    <location>
        <begin position="719"/>
        <end position="832"/>
    </location>
</feature>